<protein>
    <submittedName>
        <fullName evidence="1">Uncharacterized protein</fullName>
    </submittedName>
</protein>
<name>A0A9P6DMN8_9AGAM</name>
<evidence type="ECO:0000313" key="1">
    <source>
        <dbReference type="EMBL" id="KAF9504459.1"/>
    </source>
</evidence>
<sequence length="118" mass="13106">SLTSRALWVETVNLWAEIEQVLGYSLVSSGKFTVKDQPVAVGDWIACAWKENWTPKALGIAVYSCGWLGWWGNSQPSWQQHDSNGKLLQCGSGSWDCLMISGINGLLLYIMALAWWGI</sequence>
<accession>A0A9P6DMN8</accession>
<proteinExistence type="predicted"/>
<comment type="caution">
    <text evidence="1">The sequence shown here is derived from an EMBL/GenBank/DDBJ whole genome shotgun (WGS) entry which is preliminary data.</text>
</comment>
<dbReference type="EMBL" id="MU129224">
    <property type="protein sequence ID" value="KAF9504459.1"/>
    <property type="molecule type" value="Genomic_DNA"/>
</dbReference>
<feature type="non-terminal residue" evidence="1">
    <location>
        <position position="118"/>
    </location>
</feature>
<organism evidence="1 2">
    <name type="scientific">Hydnum rufescens UP504</name>
    <dbReference type="NCBI Taxonomy" id="1448309"/>
    <lineage>
        <taxon>Eukaryota</taxon>
        <taxon>Fungi</taxon>
        <taxon>Dikarya</taxon>
        <taxon>Basidiomycota</taxon>
        <taxon>Agaricomycotina</taxon>
        <taxon>Agaricomycetes</taxon>
        <taxon>Cantharellales</taxon>
        <taxon>Hydnaceae</taxon>
        <taxon>Hydnum</taxon>
    </lineage>
</organism>
<dbReference type="Proteomes" id="UP000886523">
    <property type="component" value="Unassembled WGS sequence"/>
</dbReference>
<reference evidence="1" key="1">
    <citation type="journal article" date="2020" name="Nat. Commun.">
        <title>Large-scale genome sequencing of mycorrhizal fungi provides insights into the early evolution of symbiotic traits.</title>
        <authorList>
            <person name="Miyauchi S."/>
            <person name="Kiss E."/>
            <person name="Kuo A."/>
            <person name="Drula E."/>
            <person name="Kohler A."/>
            <person name="Sanchez-Garcia M."/>
            <person name="Morin E."/>
            <person name="Andreopoulos B."/>
            <person name="Barry K.W."/>
            <person name="Bonito G."/>
            <person name="Buee M."/>
            <person name="Carver A."/>
            <person name="Chen C."/>
            <person name="Cichocki N."/>
            <person name="Clum A."/>
            <person name="Culley D."/>
            <person name="Crous P.W."/>
            <person name="Fauchery L."/>
            <person name="Girlanda M."/>
            <person name="Hayes R.D."/>
            <person name="Keri Z."/>
            <person name="LaButti K."/>
            <person name="Lipzen A."/>
            <person name="Lombard V."/>
            <person name="Magnuson J."/>
            <person name="Maillard F."/>
            <person name="Murat C."/>
            <person name="Nolan M."/>
            <person name="Ohm R.A."/>
            <person name="Pangilinan J."/>
            <person name="Pereira M.F."/>
            <person name="Perotto S."/>
            <person name="Peter M."/>
            <person name="Pfister S."/>
            <person name="Riley R."/>
            <person name="Sitrit Y."/>
            <person name="Stielow J.B."/>
            <person name="Szollosi G."/>
            <person name="Zifcakova L."/>
            <person name="Stursova M."/>
            <person name="Spatafora J.W."/>
            <person name="Tedersoo L."/>
            <person name="Vaario L.M."/>
            <person name="Yamada A."/>
            <person name="Yan M."/>
            <person name="Wang P."/>
            <person name="Xu J."/>
            <person name="Bruns T."/>
            <person name="Baldrian P."/>
            <person name="Vilgalys R."/>
            <person name="Dunand C."/>
            <person name="Henrissat B."/>
            <person name="Grigoriev I.V."/>
            <person name="Hibbett D."/>
            <person name="Nagy L.G."/>
            <person name="Martin F.M."/>
        </authorList>
    </citation>
    <scope>NUCLEOTIDE SEQUENCE</scope>
    <source>
        <strain evidence="1">UP504</strain>
    </source>
</reference>
<feature type="non-terminal residue" evidence="1">
    <location>
        <position position="1"/>
    </location>
</feature>
<keyword evidence="2" id="KW-1185">Reference proteome</keyword>
<evidence type="ECO:0000313" key="2">
    <source>
        <dbReference type="Proteomes" id="UP000886523"/>
    </source>
</evidence>
<dbReference type="AlphaFoldDB" id="A0A9P6DMN8"/>
<gene>
    <name evidence="1" type="ORF">BS47DRAFT_1280534</name>
</gene>
<dbReference type="OrthoDB" id="2965534at2759"/>